<gene>
    <name evidence="3" type="ORF">UFOPK1493_01410</name>
</gene>
<keyword evidence="1" id="KW-0812">Transmembrane</keyword>
<dbReference type="Pfam" id="PF00487">
    <property type="entry name" value="FA_desaturase"/>
    <property type="match status" value="1"/>
</dbReference>
<organism evidence="3">
    <name type="scientific">freshwater metagenome</name>
    <dbReference type="NCBI Taxonomy" id="449393"/>
    <lineage>
        <taxon>unclassified sequences</taxon>
        <taxon>metagenomes</taxon>
        <taxon>ecological metagenomes</taxon>
    </lineage>
</organism>
<sequence length="304" mass="34271">MGTGDARVPKSIEWPTVLVALGCWGGWAALLVWHESIPWPLVLAAFALLCGWYMSLQHEVIHGHPTPWKAVNVALAWMPLTLWLPYRLYRDTHLEHHEIELTVPGVDPESFYVSPETWAAASPVRRTLLRWNRTLLGRWVIGPFLGPPALIWSELKLALRDPVRARTWLGHLVAAGVVGWVVFGLAGVPVWMYLVGYVYLGMSVTYTRSFVEHLAVPAPATRSAVVRSGWFFGLLFLNNNLHHTHHALPAAAWFRLPRLTREMGSEQLAADGAGCYQGYREVIRRYLLRPFSEPVHPLADRVSS</sequence>
<feature type="transmembrane region" description="Helical" evidence="1">
    <location>
        <begin position="12"/>
        <end position="32"/>
    </location>
</feature>
<dbReference type="GO" id="GO:0006629">
    <property type="term" value="P:lipid metabolic process"/>
    <property type="evidence" value="ECO:0007669"/>
    <property type="project" value="InterPro"/>
</dbReference>
<evidence type="ECO:0000313" key="3">
    <source>
        <dbReference type="EMBL" id="CAB4556031.1"/>
    </source>
</evidence>
<proteinExistence type="predicted"/>
<feature type="transmembrane region" description="Helical" evidence="1">
    <location>
        <begin position="172"/>
        <end position="200"/>
    </location>
</feature>
<feature type="domain" description="Fatty acid desaturase" evidence="2">
    <location>
        <begin position="39"/>
        <end position="270"/>
    </location>
</feature>
<evidence type="ECO:0000256" key="1">
    <source>
        <dbReference type="SAM" id="Phobius"/>
    </source>
</evidence>
<reference evidence="3" key="1">
    <citation type="submission" date="2020-05" db="EMBL/GenBank/DDBJ databases">
        <authorList>
            <person name="Chiriac C."/>
            <person name="Salcher M."/>
            <person name="Ghai R."/>
            <person name="Kavagutti S V."/>
        </authorList>
    </citation>
    <scope>NUCLEOTIDE SEQUENCE</scope>
</reference>
<dbReference type="InterPro" id="IPR005804">
    <property type="entry name" value="FA_desaturase_dom"/>
</dbReference>
<dbReference type="EMBL" id="CAEZSR010000041">
    <property type="protein sequence ID" value="CAB4556031.1"/>
    <property type="molecule type" value="Genomic_DNA"/>
</dbReference>
<name>A0A6J6CWR5_9ZZZZ</name>
<feature type="transmembrane region" description="Helical" evidence="1">
    <location>
        <begin position="135"/>
        <end position="152"/>
    </location>
</feature>
<feature type="transmembrane region" description="Helical" evidence="1">
    <location>
        <begin position="39"/>
        <end position="56"/>
    </location>
</feature>
<evidence type="ECO:0000259" key="2">
    <source>
        <dbReference type="Pfam" id="PF00487"/>
    </source>
</evidence>
<protein>
    <submittedName>
        <fullName evidence="3">Unannotated protein</fullName>
    </submittedName>
</protein>
<keyword evidence="1" id="KW-1133">Transmembrane helix</keyword>
<keyword evidence="1" id="KW-0472">Membrane</keyword>
<accession>A0A6J6CWR5</accession>
<dbReference type="AlphaFoldDB" id="A0A6J6CWR5"/>